<reference evidence="2 3" key="1">
    <citation type="journal article" date="2010" name="Stand. Genomic Sci.">
        <title>Complete genome sequence of Methanoplanus petrolearius type strain (SEBR 4847).</title>
        <authorList>
            <person name="Brambilla E."/>
            <person name="Djao O.D."/>
            <person name="Daligault H."/>
            <person name="Lapidus A."/>
            <person name="Lucas S."/>
            <person name="Hammon N."/>
            <person name="Nolan M."/>
            <person name="Tice H."/>
            <person name="Cheng J.F."/>
            <person name="Han C."/>
            <person name="Tapia R."/>
            <person name="Goodwin L."/>
            <person name="Pitluck S."/>
            <person name="Liolios K."/>
            <person name="Ivanova N."/>
            <person name="Mavromatis K."/>
            <person name="Mikhailova N."/>
            <person name="Pati A."/>
            <person name="Chen A."/>
            <person name="Palaniappan K."/>
            <person name="Land M."/>
            <person name="Hauser L."/>
            <person name="Chang Y.J."/>
            <person name="Jeffries C.D."/>
            <person name="Rohde M."/>
            <person name="Spring S."/>
            <person name="Sikorski J."/>
            <person name="Goker M."/>
            <person name="Woyke T."/>
            <person name="Bristow J."/>
            <person name="Eisen J.A."/>
            <person name="Markowitz V."/>
            <person name="Hugenholtz P."/>
            <person name="Kyrpides N.C."/>
            <person name="Klenk H.P."/>
        </authorList>
    </citation>
    <scope>NUCLEOTIDE SEQUENCE [LARGE SCALE GENOMIC DNA]</scope>
    <source>
        <strain evidence="3">DSM 11571 / OCM 486 / SEBR 4847</strain>
    </source>
</reference>
<dbReference type="GeneID" id="9743439"/>
<dbReference type="KEGG" id="mpi:Mpet_0976"/>
<evidence type="ECO:0000259" key="1">
    <source>
        <dbReference type="Pfam" id="PF00149"/>
    </source>
</evidence>
<dbReference type="InterPro" id="IPR004843">
    <property type="entry name" value="Calcineurin-like_PHP"/>
</dbReference>
<proteinExistence type="predicted"/>
<organism evidence="2 3">
    <name type="scientific">Methanolacinia petrolearia (strain DSM 11571 / OCM 486 / SEBR 4847)</name>
    <name type="common">Methanoplanus petrolearius</name>
    <dbReference type="NCBI Taxonomy" id="679926"/>
    <lineage>
        <taxon>Archaea</taxon>
        <taxon>Methanobacteriati</taxon>
        <taxon>Methanobacteriota</taxon>
        <taxon>Stenosarchaea group</taxon>
        <taxon>Methanomicrobia</taxon>
        <taxon>Methanomicrobiales</taxon>
        <taxon>Methanomicrobiaceae</taxon>
        <taxon>Methanolacinia</taxon>
    </lineage>
</organism>
<dbReference type="EMBL" id="CP002117">
    <property type="protein sequence ID" value="ADN35743.1"/>
    <property type="molecule type" value="Genomic_DNA"/>
</dbReference>
<protein>
    <submittedName>
        <fullName evidence="2">Metallophosphoesterase</fullName>
    </submittedName>
</protein>
<dbReference type="Gene3D" id="3.60.21.10">
    <property type="match status" value="1"/>
</dbReference>
<dbReference type="Proteomes" id="UP000006565">
    <property type="component" value="Chromosome"/>
</dbReference>
<dbReference type="InterPro" id="IPR029052">
    <property type="entry name" value="Metallo-depent_PP-like"/>
</dbReference>
<dbReference type="InterPro" id="IPR024173">
    <property type="entry name" value="Pesterase_MJ0037-like"/>
</dbReference>
<dbReference type="eggNOG" id="arCOG01150">
    <property type="taxonomic scope" value="Archaea"/>
</dbReference>
<dbReference type="Pfam" id="PF00149">
    <property type="entry name" value="Metallophos"/>
    <property type="match status" value="1"/>
</dbReference>
<evidence type="ECO:0000313" key="2">
    <source>
        <dbReference type="EMBL" id="ADN35743.1"/>
    </source>
</evidence>
<dbReference type="PIRSF" id="PIRSF000887">
    <property type="entry name" value="Pesterase_MJ0037"/>
    <property type="match status" value="1"/>
</dbReference>
<evidence type="ECO:0000313" key="3">
    <source>
        <dbReference type="Proteomes" id="UP000006565"/>
    </source>
</evidence>
<dbReference type="PANTHER" id="PTHR39323">
    <property type="entry name" value="BLR1149 PROTEIN"/>
    <property type="match status" value="1"/>
</dbReference>
<sequence length="251" mass="27546">MKPEFLPEGPAFVVEEDDLRILVVADTHFGAESELSRKGVHIMSNTPGRLRRLLDCIDVSGADLLLLLGDVKDSVPVTSWQEKREMPEILDAIRAKIDLKVLPGNHDVGIELFLRKDELLPKTGCMIRNTGYMHGHTFPSPEITGGLIVVGHHHPVVHLYDEVGCFMRGVPSFVLAEIDDELLDMKGLRPGTRVLFAPAFFELAGGMDVCEMKKSGLSPLSRCIKEETADVFLADGTYIDTIGGIIAAKSD</sequence>
<accession>E1RK20</accession>
<dbReference type="RefSeq" id="WP_013328921.1">
    <property type="nucleotide sequence ID" value="NC_014507.1"/>
</dbReference>
<dbReference type="STRING" id="679926.Mpet_0976"/>
<feature type="domain" description="Calcineurin-like phosphoesterase" evidence="1">
    <location>
        <begin position="19"/>
        <end position="154"/>
    </location>
</feature>
<dbReference type="HOGENOM" id="CLU_075478_0_0_2"/>
<dbReference type="PANTHER" id="PTHR39323:SF1">
    <property type="entry name" value="BLR1149 PROTEIN"/>
    <property type="match status" value="1"/>
</dbReference>
<name>E1RK20_METP4</name>
<dbReference type="AlphaFoldDB" id="E1RK20"/>
<dbReference type="OrthoDB" id="10013at2157"/>
<gene>
    <name evidence="2" type="ordered locus">Mpet_0976</name>
</gene>
<dbReference type="GO" id="GO:0016787">
    <property type="term" value="F:hydrolase activity"/>
    <property type="evidence" value="ECO:0007669"/>
    <property type="project" value="InterPro"/>
</dbReference>
<dbReference type="SUPFAM" id="SSF56300">
    <property type="entry name" value="Metallo-dependent phosphatases"/>
    <property type="match status" value="1"/>
</dbReference>
<keyword evidence="3" id="KW-1185">Reference proteome</keyword>